<feature type="region of interest" description="Disordered" evidence="2">
    <location>
        <begin position="634"/>
        <end position="654"/>
    </location>
</feature>
<feature type="region of interest" description="Disordered" evidence="2">
    <location>
        <begin position="424"/>
        <end position="521"/>
    </location>
</feature>
<keyword evidence="5" id="KW-1185">Reference proteome</keyword>
<dbReference type="InterPro" id="IPR024626">
    <property type="entry name" value="Kri1-like_C"/>
</dbReference>
<feature type="compositionally biased region" description="Basic and acidic residues" evidence="2">
    <location>
        <begin position="455"/>
        <end position="467"/>
    </location>
</feature>
<feature type="region of interest" description="Disordered" evidence="2">
    <location>
        <begin position="218"/>
        <end position="250"/>
    </location>
</feature>
<accession>A0ABR4CX23</accession>
<dbReference type="PANTHER" id="PTHR14490:SF5">
    <property type="entry name" value="PROTEIN KRI1 HOMOLOG"/>
    <property type="match status" value="1"/>
</dbReference>
<dbReference type="Pfam" id="PF05178">
    <property type="entry name" value="Kri1"/>
    <property type="match status" value="1"/>
</dbReference>
<dbReference type="EMBL" id="JAZHXI010000002">
    <property type="protein sequence ID" value="KAL2074435.1"/>
    <property type="molecule type" value="Genomic_DNA"/>
</dbReference>
<name>A0ABR4CX23_9HELO</name>
<dbReference type="PANTHER" id="PTHR14490">
    <property type="entry name" value="ZINC FINGER, ZZ TYPE"/>
    <property type="match status" value="1"/>
</dbReference>
<reference evidence="4 5" key="1">
    <citation type="journal article" date="2024" name="Commun. Biol.">
        <title>Comparative genomic analysis of thermophilic fungi reveals convergent evolutionary adaptations and gene losses.</title>
        <authorList>
            <person name="Steindorff A.S."/>
            <person name="Aguilar-Pontes M.V."/>
            <person name="Robinson A.J."/>
            <person name="Andreopoulos B."/>
            <person name="LaButti K."/>
            <person name="Kuo A."/>
            <person name="Mondo S."/>
            <person name="Riley R."/>
            <person name="Otillar R."/>
            <person name="Haridas S."/>
            <person name="Lipzen A."/>
            <person name="Grimwood J."/>
            <person name="Schmutz J."/>
            <person name="Clum A."/>
            <person name="Reid I.D."/>
            <person name="Moisan M.C."/>
            <person name="Butler G."/>
            <person name="Nguyen T.T.M."/>
            <person name="Dewar K."/>
            <person name="Conant G."/>
            <person name="Drula E."/>
            <person name="Henrissat B."/>
            <person name="Hansel C."/>
            <person name="Singer S."/>
            <person name="Hutchinson M.I."/>
            <person name="de Vries R.P."/>
            <person name="Natvig D.O."/>
            <person name="Powell A.J."/>
            <person name="Tsang A."/>
            <person name="Grigoriev I.V."/>
        </authorList>
    </citation>
    <scope>NUCLEOTIDE SEQUENCE [LARGE SCALE GENOMIC DNA]</scope>
    <source>
        <strain evidence="4 5">CBS 494.80</strain>
    </source>
</reference>
<dbReference type="Pfam" id="PF12936">
    <property type="entry name" value="Kri1_C"/>
    <property type="match status" value="1"/>
</dbReference>
<feature type="compositionally biased region" description="Basic and acidic residues" evidence="2">
    <location>
        <begin position="340"/>
        <end position="371"/>
    </location>
</feature>
<feature type="compositionally biased region" description="Acidic residues" evidence="2">
    <location>
        <begin position="99"/>
        <end position="118"/>
    </location>
</feature>
<evidence type="ECO:0000256" key="2">
    <source>
        <dbReference type="SAM" id="MobiDB-lite"/>
    </source>
</evidence>
<comment type="caution">
    <text evidence="4">The sequence shown here is derived from an EMBL/GenBank/DDBJ whole genome shotgun (WGS) entry which is preliminary data.</text>
</comment>
<feature type="compositionally biased region" description="Basic and acidic residues" evidence="2">
    <location>
        <begin position="424"/>
        <end position="447"/>
    </location>
</feature>
<feature type="domain" description="Kri1-like C-terminal" evidence="3">
    <location>
        <begin position="521"/>
        <end position="608"/>
    </location>
</feature>
<sequence length="654" mass="74559">MAKRKADSLAQGQSSELSVSKKLKANVPALEKKSQLLDDSDSDHTSDPDSDGGVKVELKINQDYAKRFEHNKKREELQRLEEKYLESTKKAKGQYGDKYDEDSESSDDEEEDDEGILATEELDAQISDALNAIRSKDPRVYNTDATFYTPIEENDGDEEMPKVVDSKKQKPMYLSDYHRENLLKGHAGGDGEDEVVPRTFVQEQEDLKKTIVREMHAAAGDASDSDGSEDGGFLVAKPKPKSLASNEGAIHPSRMRKIKVDLDIKSADKNPETFLSNFMAARAWVPSDGARFQPLESDDEEEDDRAEKFEEAYNLRFEDSKGSNEVLKSYARDVIAAKSVRREDPSGRKKQRDTLREKIEANKKEREEERAQLRRLKIEEAEEKLKKIKRAAGLRGKALKGEDWADFLDDGWDDDKWQSEMSKRFGEDYYAEPEGKSDSEDIEEAKPGNKKVKKPKWDDDIDIKDLVPEFEEEDTKKPDFTLSEAESSGDEDDTTPKKSKTNKDRQQEKQAKKKIARLERKQLEDLVDSKMDLDIPTKAKQPTLFRYRETSPTSFGLTARDILMAPDASLNEFAGLKKMATFRDAEKKRKDKKKLGKKARLRQWRKETFGNEDGPEIVLNTEEPQVKFGNDLDVVESKKKKKRSRKGKGISETV</sequence>
<organism evidence="4 5">
    <name type="scientific">Oculimacula yallundae</name>
    <dbReference type="NCBI Taxonomy" id="86028"/>
    <lineage>
        <taxon>Eukaryota</taxon>
        <taxon>Fungi</taxon>
        <taxon>Dikarya</taxon>
        <taxon>Ascomycota</taxon>
        <taxon>Pezizomycotina</taxon>
        <taxon>Leotiomycetes</taxon>
        <taxon>Helotiales</taxon>
        <taxon>Ploettnerulaceae</taxon>
        <taxon>Oculimacula</taxon>
    </lineage>
</organism>
<feature type="compositionally biased region" description="Basic and acidic residues" evidence="2">
    <location>
        <begin position="501"/>
        <end position="521"/>
    </location>
</feature>
<protein>
    <recommendedName>
        <fullName evidence="3">Kri1-like C-terminal domain-containing protein</fullName>
    </recommendedName>
</protein>
<feature type="region of interest" description="Disordered" evidence="2">
    <location>
        <begin position="86"/>
        <end position="118"/>
    </location>
</feature>
<dbReference type="InterPro" id="IPR018034">
    <property type="entry name" value="Kri1"/>
</dbReference>
<gene>
    <name evidence="4" type="ORF">VTL71DRAFT_8213</name>
</gene>
<feature type="region of interest" description="Disordered" evidence="2">
    <location>
        <begin position="338"/>
        <end position="371"/>
    </location>
</feature>
<comment type="similarity">
    <text evidence="1">Belongs to the KRI1 family.</text>
</comment>
<proteinExistence type="inferred from homology"/>
<evidence type="ECO:0000313" key="5">
    <source>
        <dbReference type="Proteomes" id="UP001595075"/>
    </source>
</evidence>
<evidence type="ECO:0000313" key="4">
    <source>
        <dbReference type="EMBL" id="KAL2074435.1"/>
    </source>
</evidence>
<feature type="compositionally biased region" description="Basic residues" evidence="2">
    <location>
        <begin position="638"/>
        <end position="648"/>
    </location>
</feature>
<dbReference type="Proteomes" id="UP001595075">
    <property type="component" value="Unassembled WGS sequence"/>
</dbReference>
<evidence type="ECO:0000256" key="1">
    <source>
        <dbReference type="ARBA" id="ARBA00007473"/>
    </source>
</evidence>
<feature type="compositionally biased region" description="Basic and acidic residues" evidence="2">
    <location>
        <begin position="30"/>
        <end position="56"/>
    </location>
</feature>
<evidence type="ECO:0000259" key="3">
    <source>
        <dbReference type="Pfam" id="PF12936"/>
    </source>
</evidence>
<feature type="region of interest" description="Disordered" evidence="2">
    <location>
        <begin position="1"/>
        <end position="56"/>
    </location>
</feature>